<evidence type="ECO:0000256" key="2">
    <source>
        <dbReference type="ARBA" id="ARBA00022741"/>
    </source>
</evidence>
<dbReference type="EMBL" id="OFSM01000004">
    <property type="protein sequence ID" value="SOY28385.1"/>
    <property type="molecule type" value="Genomic_DNA"/>
</dbReference>
<dbReference type="InterPro" id="IPR001404">
    <property type="entry name" value="Hsp90_fam"/>
</dbReference>
<dbReference type="Gene3D" id="3.30.565.10">
    <property type="entry name" value="Histidine kinase-like ATPase, C-terminal domain"/>
    <property type="match status" value="1"/>
</dbReference>
<dbReference type="Pfam" id="PF24391">
    <property type="entry name" value="HD-CE"/>
    <property type="match status" value="1"/>
</dbReference>
<dbReference type="GO" id="GO:0005524">
    <property type="term" value="F:ATP binding"/>
    <property type="evidence" value="ECO:0007669"/>
    <property type="project" value="UniProtKB-KW"/>
</dbReference>
<protein>
    <submittedName>
        <fullName evidence="6">Chaperone protein HtpG</fullName>
    </submittedName>
</protein>
<dbReference type="GO" id="GO:0051082">
    <property type="term" value="F:unfolded protein binding"/>
    <property type="evidence" value="ECO:0007669"/>
    <property type="project" value="InterPro"/>
</dbReference>
<comment type="similarity">
    <text evidence="1">Belongs to the heat shock protein 90 family.</text>
</comment>
<dbReference type="GO" id="GO:0140662">
    <property type="term" value="F:ATP-dependent protein folding chaperone"/>
    <property type="evidence" value="ECO:0007669"/>
    <property type="project" value="InterPro"/>
</dbReference>
<dbReference type="PANTHER" id="PTHR11528">
    <property type="entry name" value="HEAT SHOCK PROTEIN 90 FAMILY MEMBER"/>
    <property type="match status" value="1"/>
</dbReference>
<name>A0A2K4ZD46_9FIRM</name>
<dbReference type="Proteomes" id="UP000236311">
    <property type="component" value="Unassembled WGS sequence"/>
</dbReference>
<feature type="domain" description="HD-CE" evidence="5">
    <location>
        <begin position="4"/>
        <end position="149"/>
    </location>
</feature>
<sequence length="508" mass="58813">MEGILKDLDKMFKIDLAMICESHHKDDIEDFTKYRVDNVYGNDRQEKVNLNYIAIILRVADLLHITKDRTPSITRRLINISNPKSVIEWEKQMAVRAVQPKLKRDGEENINKELESDTIEITAYFEGAENAEAYFGLSSYLQYARKELQKCNEIVEKARKKEGTVAYKFPWREIDESRITVIGFETKKLSFTIDQENILQLLVGHTLYNDSSVVVRELVQNAIDAVKLQKRYEHERGKLSNLGLIQVDWNQEKRELSFWDNGTGMTMFDVENYLLKVGASKYRDAAIKKQFPDFSSISHFGIGILTCFMIANDIDIITNSEEQEDVNSINLRKVTGSYLVRRIKKVDVDRRIKEHGTMVKLYVRNDVDMSTLERDLRKWIVIPEIPVYLTMNDEDKIRIGYDSLKEALVKFLNETGRTVDGEKYDVYEETEGNVTIAYAVRHLRYLSDWCLLEIDSMQERKKLQVPVGTCVEGIRVEFTTPGYKDCSILAIANIKNSKYQTNVASVLT</sequence>
<keyword evidence="4" id="KW-0143">Chaperone</keyword>
<evidence type="ECO:0000256" key="4">
    <source>
        <dbReference type="ARBA" id="ARBA00023186"/>
    </source>
</evidence>
<keyword evidence="2" id="KW-0547">Nucleotide-binding</keyword>
<keyword evidence="7" id="KW-1185">Reference proteome</keyword>
<gene>
    <name evidence="6" type="primary">htpG_2</name>
    <name evidence="6" type="ORF">AMURIS_01092</name>
</gene>
<dbReference type="InterPro" id="IPR056471">
    <property type="entry name" value="HD-CE"/>
</dbReference>
<evidence type="ECO:0000259" key="5">
    <source>
        <dbReference type="Pfam" id="PF24391"/>
    </source>
</evidence>
<dbReference type="Pfam" id="PF13589">
    <property type="entry name" value="HATPase_c_3"/>
    <property type="match status" value="1"/>
</dbReference>
<keyword evidence="3" id="KW-0067">ATP-binding</keyword>
<dbReference type="GO" id="GO:0016887">
    <property type="term" value="F:ATP hydrolysis activity"/>
    <property type="evidence" value="ECO:0007669"/>
    <property type="project" value="InterPro"/>
</dbReference>
<dbReference type="InterPro" id="IPR036890">
    <property type="entry name" value="HATPase_C_sf"/>
</dbReference>
<dbReference type="PRINTS" id="PR00775">
    <property type="entry name" value="HEATSHOCK90"/>
</dbReference>
<evidence type="ECO:0000313" key="6">
    <source>
        <dbReference type="EMBL" id="SOY28385.1"/>
    </source>
</evidence>
<dbReference type="SUPFAM" id="SSF55874">
    <property type="entry name" value="ATPase domain of HSP90 chaperone/DNA topoisomerase II/histidine kinase"/>
    <property type="match status" value="1"/>
</dbReference>
<evidence type="ECO:0000256" key="1">
    <source>
        <dbReference type="ARBA" id="ARBA00008239"/>
    </source>
</evidence>
<proteinExistence type="inferred from homology"/>
<dbReference type="OrthoDB" id="1837345at2"/>
<organism evidence="6 7">
    <name type="scientific">Acetatifactor muris</name>
    <dbReference type="NCBI Taxonomy" id="879566"/>
    <lineage>
        <taxon>Bacteria</taxon>
        <taxon>Bacillati</taxon>
        <taxon>Bacillota</taxon>
        <taxon>Clostridia</taxon>
        <taxon>Lachnospirales</taxon>
        <taxon>Lachnospiraceae</taxon>
        <taxon>Acetatifactor</taxon>
    </lineage>
</organism>
<dbReference type="AlphaFoldDB" id="A0A2K4ZD46"/>
<dbReference type="InterPro" id="IPR020575">
    <property type="entry name" value="Hsp90_N"/>
</dbReference>
<reference evidence="6 7" key="1">
    <citation type="submission" date="2018-01" db="EMBL/GenBank/DDBJ databases">
        <authorList>
            <person name="Gaut B.S."/>
            <person name="Morton B.R."/>
            <person name="Clegg M.T."/>
            <person name="Duvall M.R."/>
        </authorList>
    </citation>
    <scope>NUCLEOTIDE SEQUENCE [LARGE SCALE GENOMIC DNA]</scope>
    <source>
        <strain evidence="6">GP69</strain>
    </source>
</reference>
<evidence type="ECO:0000256" key="3">
    <source>
        <dbReference type="ARBA" id="ARBA00022840"/>
    </source>
</evidence>
<accession>A0A2K4ZD46</accession>
<evidence type="ECO:0000313" key="7">
    <source>
        <dbReference type="Proteomes" id="UP000236311"/>
    </source>
</evidence>